<proteinExistence type="predicted"/>
<gene>
    <name evidence="1" type="ORF">Bca52824_026776</name>
</gene>
<organism evidence="1 2">
    <name type="scientific">Brassica carinata</name>
    <name type="common">Ethiopian mustard</name>
    <name type="synonym">Abyssinian cabbage</name>
    <dbReference type="NCBI Taxonomy" id="52824"/>
    <lineage>
        <taxon>Eukaryota</taxon>
        <taxon>Viridiplantae</taxon>
        <taxon>Streptophyta</taxon>
        <taxon>Embryophyta</taxon>
        <taxon>Tracheophyta</taxon>
        <taxon>Spermatophyta</taxon>
        <taxon>Magnoliopsida</taxon>
        <taxon>eudicotyledons</taxon>
        <taxon>Gunneridae</taxon>
        <taxon>Pentapetalae</taxon>
        <taxon>rosids</taxon>
        <taxon>malvids</taxon>
        <taxon>Brassicales</taxon>
        <taxon>Brassicaceae</taxon>
        <taxon>Brassiceae</taxon>
        <taxon>Brassica</taxon>
    </lineage>
</organism>
<protein>
    <submittedName>
        <fullName evidence="1">Uncharacterized protein</fullName>
    </submittedName>
</protein>
<evidence type="ECO:0000313" key="2">
    <source>
        <dbReference type="Proteomes" id="UP000886595"/>
    </source>
</evidence>
<comment type="caution">
    <text evidence="1">The sequence shown here is derived from an EMBL/GenBank/DDBJ whole genome shotgun (WGS) entry which is preliminary data.</text>
</comment>
<reference evidence="1 2" key="1">
    <citation type="submission" date="2020-02" db="EMBL/GenBank/DDBJ databases">
        <authorList>
            <person name="Ma Q."/>
            <person name="Huang Y."/>
            <person name="Song X."/>
            <person name="Pei D."/>
        </authorList>
    </citation>
    <scope>NUCLEOTIDE SEQUENCE [LARGE SCALE GENOMIC DNA]</scope>
    <source>
        <strain evidence="1">Sxm20200214</strain>
        <tissue evidence="1">Leaf</tissue>
    </source>
</reference>
<evidence type="ECO:0000313" key="1">
    <source>
        <dbReference type="EMBL" id="KAG2307028.1"/>
    </source>
</evidence>
<keyword evidence="2" id="KW-1185">Reference proteome</keyword>
<dbReference type="AlphaFoldDB" id="A0A8X7SH45"/>
<name>A0A8X7SH45_BRACI</name>
<sequence length="98" mass="11469">MEGEKSMMKRPMEEVYGSDLAEGYHKGKKEIKEHYRALLRLADERRKSESEWHEASSKTKFIAGKMDLLDAIFRAKGDFDFVAELENLQQSTWKPKET</sequence>
<dbReference type="Proteomes" id="UP000886595">
    <property type="component" value="Unassembled WGS sequence"/>
</dbReference>
<accession>A0A8X7SH45</accession>
<dbReference type="EMBL" id="JAAMPC010000006">
    <property type="protein sequence ID" value="KAG2307028.1"/>
    <property type="molecule type" value="Genomic_DNA"/>
</dbReference>